<proteinExistence type="predicted"/>
<sequence length="124" mass="14774">MRRFYSHLPYYLVIFFFYWPLYQLLSLIISDPLLLKSLYVNNILFFTPLVILIISLLYSYRFRFSLWWLIGNGLLFCFTIITFGKFILIYLLIYETLALVGMASGIGIKHILQKMKNKKLSQNP</sequence>
<dbReference type="RefSeq" id="WP_084891322.1">
    <property type="nucleotide sequence ID" value="NZ_NCVK01000059.1"/>
</dbReference>
<evidence type="ECO:0000256" key="1">
    <source>
        <dbReference type="SAM" id="Phobius"/>
    </source>
</evidence>
<comment type="caution">
    <text evidence="2">The sequence shown here is derived from an EMBL/GenBank/DDBJ whole genome shotgun (WGS) entry which is preliminary data.</text>
</comment>
<evidence type="ECO:0000313" key="2">
    <source>
        <dbReference type="EMBL" id="ORO99296.1"/>
    </source>
</evidence>
<protein>
    <submittedName>
        <fullName evidence="2">Uncharacterized protein</fullName>
    </submittedName>
</protein>
<dbReference type="OrthoDB" id="2221701at2"/>
<accession>A0A1X1KII8</accession>
<dbReference type="Proteomes" id="UP000193517">
    <property type="component" value="Unassembled WGS sequence"/>
</dbReference>
<keyword evidence="1" id="KW-0472">Membrane</keyword>
<keyword evidence="1" id="KW-0812">Transmembrane</keyword>
<feature type="transmembrane region" description="Helical" evidence="1">
    <location>
        <begin position="65"/>
        <end position="83"/>
    </location>
</feature>
<reference evidence="2 3" key="1">
    <citation type="journal article" date="2016" name="Eur. J. Clin. Microbiol. Infect. Dis.">
        <title>Whole genome sequencing as a tool for phylogenetic analysis of clinical strains of Mitis group streptococci.</title>
        <authorList>
            <person name="Rasmussen L.H."/>
            <person name="Dargis R."/>
            <person name="Hojholt K."/>
            <person name="Christensen J.J."/>
            <person name="Skovgaard O."/>
            <person name="Justesen U.S."/>
            <person name="Rosenvinge F.S."/>
            <person name="Moser C."/>
            <person name="Lukjancenko O."/>
            <person name="Rasmussen S."/>
            <person name="Nielsen X.C."/>
        </authorList>
    </citation>
    <scope>NUCLEOTIDE SEQUENCE [LARGE SCALE GENOMIC DNA]</scope>
    <source>
        <strain evidence="2 3">OD_317805_11</strain>
    </source>
</reference>
<feature type="transmembrane region" description="Helical" evidence="1">
    <location>
        <begin position="89"/>
        <end position="112"/>
    </location>
</feature>
<keyword evidence="1" id="KW-1133">Transmembrane helix</keyword>
<dbReference type="EMBL" id="NCVK01000059">
    <property type="protein sequence ID" value="ORO99296.1"/>
    <property type="molecule type" value="Genomic_DNA"/>
</dbReference>
<feature type="transmembrane region" description="Helical" evidence="1">
    <location>
        <begin position="39"/>
        <end position="58"/>
    </location>
</feature>
<dbReference type="AlphaFoldDB" id="A0A1X1KII8"/>
<gene>
    <name evidence="2" type="ORF">B7695_09375</name>
</gene>
<evidence type="ECO:0000313" key="3">
    <source>
        <dbReference type="Proteomes" id="UP000193517"/>
    </source>
</evidence>
<organism evidence="2 3">
    <name type="scientific">Streptococcus mitis</name>
    <dbReference type="NCBI Taxonomy" id="28037"/>
    <lineage>
        <taxon>Bacteria</taxon>
        <taxon>Bacillati</taxon>
        <taxon>Bacillota</taxon>
        <taxon>Bacilli</taxon>
        <taxon>Lactobacillales</taxon>
        <taxon>Streptococcaceae</taxon>
        <taxon>Streptococcus</taxon>
        <taxon>Streptococcus mitis group</taxon>
    </lineage>
</organism>
<feature type="transmembrane region" description="Helical" evidence="1">
    <location>
        <begin position="12"/>
        <end position="33"/>
    </location>
</feature>
<name>A0A1X1KII8_STRMT</name>